<keyword evidence="2" id="KW-0809">Transit peptide</keyword>
<dbReference type="EMBL" id="LRGB01000806">
    <property type="protein sequence ID" value="KZS15876.1"/>
    <property type="molecule type" value="Genomic_DNA"/>
</dbReference>
<keyword evidence="4" id="KW-1135">Mitochondrion nucleoid</keyword>
<evidence type="ECO:0000256" key="4">
    <source>
        <dbReference type="ARBA" id="ARBA00023271"/>
    </source>
</evidence>
<keyword evidence="7" id="KW-0472">Membrane</keyword>
<dbReference type="STRING" id="35525.A0A162CQK3"/>
<dbReference type="GO" id="GO:0034551">
    <property type="term" value="P:mitochondrial respiratory chain complex III assembly"/>
    <property type="evidence" value="ECO:0007669"/>
    <property type="project" value="TreeGrafter"/>
</dbReference>
<evidence type="ECO:0000256" key="6">
    <source>
        <dbReference type="ARBA" id="ARBA00032983"/>
    </source>
</evidence>
<organism evidence="8 9">
    <name type="scientific">Daphnia magna</name>
    <dbReference type="NCBI Taxonomy" id="35525"/>
    <lineage>
        <taxon>Eukaryota</taxon>
        <taxon>Metazoa</taxon>
        <taxon>Ecdysozoa</taxon>
        <taxon>Arthropoda</taxon>
        <taxon>Crustacea</taxon>
        <taxon>Branchiopoda</taxon>
        <taxon>Diplostraca</taxon>
        <taxon>Cladocera</taxon>
        <taxon>Anomopoda</taxon>
        <taxon>Daphniidae</taxon>
        <taxon>Daphnia</taxon>
    </lineage>
</organism>
<evidence type="ECO:0000313" key="9">
    <source>
        <dbReference type="Proteomes" id="UP000076858"/>
    </source>
</evidence>
<keyword evidence="7" id="KW-1133">Transmembrane helix</keyword>
<dbReference type="Pfam" id="PF20180">
    <property type="entry name" value="UQCC2_CBP6"/>
    <property type="match status" value="1"/>
</dbReference>
<dbReference type="AlphaFoldDB" id="A0A162CQK3"/>
<proteinExistence type="predicted"/>
<comment type="caution">
    <text evidence="8">The sequence shown here is derived from an EMBL/GenBank/DDBJ whole genome shotgun (WGS) entry which is preliminary data.</text>
</comment>
<dbReference type="Proteomes" id="UP000076858">
    <property type="component" value="Unassembled WGS sequence"/>
</dbReference>
<evidence type="ECO:0000256" key="5">
    <source>
        <dbReference type="ARBA" id="ARBA00031206"/>
    </source>
</evidence>
<evidence type="ECO:0000256" key="1">
    <source>
        <dbReference type="ARBA" id="ARBA00004436"/>
    </source>
</evidence>
<feature type="transmembrane region" description="Helical" evidence="7">
    <location>
        <begin position="15"/>
        <end position="38"/>
    </location>
</feature>
<accession>A0A162CQK3</accession>
<evidence type="ECO:0000313" key="8">
    <source>
        <dbReference type="EMBL" id="KZS15876.1"/>
    </source>
</evidence>
<dbReference type="InterPro" id="IPR037698">
    <property type="entry name" value="UQCC2"/>
</dbReference>
<protein>
    <recommendedName>
        <fullName evidence="6">Mitochondrial nucleoid factor 1</fullName>
    </recommendedName>
    <alternativeName>
        <fullName evidence="5">Mitochondrial protein M19</fullName>
    </alternativeName>
</protein>
<dbReference type="GO" id="GO:0042645">
    <property type="term" value="C:mitochondrial nucleoid"/>
    <property type="evidence" value="ECO:0007669"/>
    <property type="project" value="UniProtKB-SubCell"/>
</dbReference>
<reference evidence="8 9" key="1">
    <citation type="submission" date="2016-03" db="EMBL/GenBank/DDBJ databases">
        <title>EvidentialGene: Evidence-directed Construction of Genes on Genomes.</title>
        <authorList>
            <person name="Gilbert D.G."/>
            <person name="Choi J.-H."/>
            <person name="Mockaitis K."/>
            <person name="Colbourne J."/>
            <person name="Pfrender M."/>
        </authorList>
    </citation>
    <scope>NUCLEOTIDE SEQUENCE [LARGE SCALE GENOMIC DNA]</scope>
    <source>
        <strain evidence="8 9">Xinb3</strain>
        <tissue evidence="8">Complete organism</tissue>
    </source>
</reference>
<sequence length="172" mass="19613">IIKKLVIPGIWHLAFSHYCIIICVICEFATALTIILFCHCHLSVALVRQYSLLVYPAMSSNVFRKVTLLLSKWPLDLSKKGRDIGEHLRHKVAINFPQGETSKVHVQEWSNFVEHLGNIANNKSLTNHPRILKSSATGLSVEECKEIVSTDFLFYVQRHEYLKSVNPNKSTQ</sequence>
<dbReference type="PANTHER" id="PTHR34260:SF1">
    <property type="entry name" value="UBIQUINOL-CYTOCHROME-C REDUCTASE COMPLEX ASSEMBLY FACTOR 2"/>
    <property type="match status" value="1"/>
</dbReference>
<keyword evidence="7" id="KW-0812">Transmembrane</keyword>
<name>A0A162CQK3_9CRUS</name>
<evidence type="ECO:0000256" key="3">
    <source>
        <dbReference type="ARBA" id="ARBA00023128"/>
    </source>
</evidence>
<evidence type="ECO:0000256" key="7">
    <source>
        <dbReference type="SAM" id="Phobius"/>
    </source>
</evidence>
<gene>
    <name evidence="8" type="ORF">APZ42_018480</name>
</gene>
<keyword evidence="9" id="KW-1185">Reference proteome</keyword>
<dbReference type="PANTHER" id="PTHR34260">
    <property type="entry name" value="UBIQUINOL-CYTOCHROME-C REDUCTASE COMPLEX ASSEMBLY FACTOR 2"/>
    <property type="match status" value="1"/>
</dbReference>
<evidence type="ECO:0000256" key="2">
    <source>
        <dbReference type="ARBA" id="ARBA00022946"/>
    </source>
</evidence>
<keyword evidence="3" id="KW-0496">Mitochondrion</keyword>
<feature type="non-terminal residue" evidence="8">
    <location>
        <position position="1"/>
    </location>
</feature>
<comment type="subcellular location">
    <subcellularLocation>
        <location evidence="1">Mitochondrion matrix</location>
        <location evidence="1">Mitochondrion nucleoid</location>
    </subcellularLocation>
</comment>